<accession>A0A1Y2SSA9</accession>
<comment type="caution">
    <text evidence="2">The sequence shown here is derived from an EMBL/GenBank/DDBJ whole genome shotgun (WGS) entry which is preliminary data.</text>
</comment>
<keyword evidence="1" id="KW-0472">Membrane</keyword>
<sequence>MKINVITQFIAGILTVTLGILSILLYRHILFGALVITAGIFNILTGCIEWEGEKRKKRSQKKD</sequence>
<keyword evidence="1" id="KW-1133">Transmembrane helix</keyword>
<reference evidence="2 3" key="1">
    <citation type="submission" date="2017-04" db="EMBL/GenBank/DDBJ databases">
        <title>Draft genome sequences of Alloscardovia macacae UMA81211 and UMA81212 isolated from the feces of a rhesus macaque (Macaca mulatta).</title>
        <authorList>
            <person name="Albert K."/>
            <person name="Sela D.A."/>
        </authorList>
    </citation>
    <scope>NUCLEOTIDE SEQUENCE [LARGE SCALE GENOMIC DNA]</scope>
    <source>
        <strain evidence="2 3">UMA81212</strain>
    </source>
</reference>
<dbReference type="RefSeq" id="WP_086106580.1">
    <property type="nucleotide sequence ID" value="NZ_NEKC01000007.1"/>
</dbReference>
<name>A0A1Y2SSA9_9BIFI</name>
<evidence type="ECO:0000256" key="1">
    <source>
        <dbReference type="SAM" id="Phobius"/>
    </source>
</evidence>
<organism evidence="2 3">
    <name type="scientific">Alloscardovia macacae</name>
    <dbReference type="NCBI Taxonomy" id="1160091"/>
    <lineage>
        <taxon>Bacteria</taxon>
        <taxon>Bacillati</taxon>
        <taxon>Actinomycetota</taxon>
        <taxon>Actinomycetes</taxon>
        <taxon>Bifidobacteriales</taxon>
        <taxon>Bifidobacteriaceae</taxon>
        <taxon>Alloscardovia</taxon>
    </lineage>
</organism>
<dbReference type="Proteomes" id="UP000243540">
    <property type="component" value="Unassembled WGS sequence"/>
</dbReference>
<gene>
    <name evidence="2" type="ORF">B9T39_04310</name>
</gene>
<dbReference type="STRING" id="1160091.B9T39_04310"/>
<proteinExistence type="predicted"/>
<evidence type="ECO:0000313" key="3">
    <source>
        <dbReference type="Proteomes" id="UP000243540"/>
    </source>
</evidence>
<evidence type="ECO:0000313" key="2">
    <source>
        <dbReference type="EMBL" id="OTA29336.1"/>
    </source>
</evidence>
<keyword evidence="1" id="KW-0812">Transmembrane</keyword>
<dbReference type="AlphaFoldDB" id="A0A1Y2SSA9"/>
<feature type="transmembrane region" description="Helical" evidence="1">
    <location>
        <begin position="31"/>
        <end position="52"/>
    </location>
</feature>
<protein>
    <submittedName>
        <fullName evidence="2">Uncharacterized protein</fullName>
    </submittedName>
</protein>
<feature type="transmembrane region" description="Helical" evidence="1">
    <location>
        <begin position="5"/>
        <end position="25"/>
    </location>
</feature>
<dbReference type="EMBL" id="NEKC01000007">
    <property type="protein sequence ID" value="OTA29336.1"/>
    <property type="molecule type" value="Genomic_DNA"/>
</dbReference>